<protein>
    <submittedName>
        <fullName evidence="3">6-phosphogluconolactonase</fullName>
    </submittedName>
</protein>
<dbReference type="InterPro" id="IPR006148">
    <property type="entry name" value="Glc/Gal-6P_isomerase"/>
</dbReference>
<evidence type="ECO:0000313" key="3">
    <source>
        <dbReference type="EMBL" id="RDX01330.1"/>
    </source>
</evidence>
<dbReference type="GO" id="GO:0004342">
    <property type="term" value="F:glucosamine-6-phosphate deaminase activity"/>
    <property type="evidence" value="ECO:0007669"/>
    <property type="project" value="InterPro"/>
</dbReference>
<dbReference type="RefSeq" id="WP_115753591.1">
    <property type="nucleotide sequence ID" value="NZ_LARY01000002.1"/>
</dbReference>
<evidence type="ECO:0000259" key="2">
    <source>
        <dbReference type="Pfam" id="PF01182"/>
    </source>
</evidence>
<keyword evidence="4" id="KW-1185">Reference proteome</keyword>
<organism evidence="3 4">
    <name type="scientific">Listeria kieliensis</name>
    <dbReference type="NCBI Taxonomy" id="1621700"/>
    <lineage>
        <taxon>Bacteria</taxon>
        <taxon>Bacillati</taxon>
        <taxon>Bacillota</taxon>
        <taxon>Bacilli</taxon>
        <taxon>Bacillales</taxon>
        <taxon>Listeriaceae</taxon>
        <taxon>Listeria</taxon>
    </lineage>
</organism>
<feature type="domain" description="Glucosamine/galactosamine-6-phosphate isomerase" evidence="2">
    <location>
        <begin position="18"/>
        <end position="221"/>
    </location>
</feature>
<dbReference type="Proteomes" id="UP000257055">
    <property type="component" value="Unassembled WGS sequence"/>
</dbReference>
<dbReference type="NCBIfam" id="NF009022">
    <property type="entry name" value="PRK12358.1"/>
    <property type="match status" value="1"/>
</dbReference>
<dbReference type="Pfam" id="PF01182">
    <property type="entry name" value="Glucosamine_iso"/>
    <property type="match status" value="1"/>
</dbReference>
<comment type="caution">
    <text evidence="3">The sequence shown here is derived from an EMBL/GenBank/DDBJ whole genome shotgun (WGS) entry which is preliminary data.</text>
</comment>
<dbReference type="Gene3D" id="3.40.50.1360">
    <property type="match status" value="1"/>
</dbReference>
<dbReference type="GO" id="GO:0006044">
    <property type="term" value="P:N-acetylglucosamine metabolic process"/>
    <property type="evidence" value="ECO:0007669"/>
    <property type="project" value="InterPro"/>
</dbReference>
<dbReference type="SUPFAM" id="SSF100950">
    <property type="entry name" value="NagB/RpiA/CoA transferase-like"/>
    <property type="match status" value="1"/>
</dbReference>
<evidence type="ECO:0000313" key="4">
    <source>
        <dbReference type="Proteomes" id="UP000257055"/>
    </source>
</evidence>
<dbReference type="GO" id="GO:0005975">
    <property type="term" value="P:carbohydrate metabolic process"/>
    <property type="evidence" value="ECO:0007669"/>
    <property type="project" value="InterPro"/>
</dbReference>
<dbReference type="PANTHER" id="PTHR42892">
    <property type="entry name" value="GLUCOSAMINE-6-PHOSPHATE DEAMINASE-LIKE PROTEIN BT_0258-RELATED"/>
    <property type="match status" value="1"/>
</dbReference>
<dbReference type="InterPro" id="IPR004547">
    <property type="entry name" value="Glucosamine6P_isomerase"/>
</dbReference>
<dbReference type="InterPro" id="IPR018321">
    <property type="entry name" value="Glucosamine6P_isomerase_CS"/>
</dbReference>
<dbReference type="CDD" id="cd01399">
    <property type="entry name" value="GlcN6P_deaminase"/>
    <property type="match status" value="1"/>
</dbReference>
<evidence type="ECO:0000256" key="1">
    <source>
        <dbReference type="ARBA" id="ARBA00023277"/>
    </source>
</evidence>
<dbReference type="PANTHER" id="PTHR42892:SF1">
    <property type="entry name" value="GLUCOSAMINE-6-PHOSPHATE ISOMERASE"/>
    <property type="match status" value="1"/>
</dbReference>
<sequence length="242" mass="26954">MKIIVEQDYDAMSKTTEQILLGEMLQEKRVNLAITAGSTPVKMYQYLAETVRDKPHFNNVHYYNFDEIPVKGAEFGVTMSNLNQLYFSPAKINQANIHILDEKNYKDQDARIAADGGLDLILLGIGEDGHFCGNLPGTTRFECLTSRVESDATPGMREVMISEVGGDESKCPDYYVTMGPKSVMQSRRIVLFANGQKKATTIRKALFGPVTNEHPSSILQMHPNLTVVLDEEAASEIQAFLD</sequence>
<dbReference type="EMBL" id="LARY01000002">
    <property type="protein sequence ID" value="RDX01330.1"/>
    <property type="molecule type" value="Genomic_DNA"/>
</dbReference>
<name>A0A3D8TRA2_9LIST</name>
<dbReference type="InterPro" id="IPR052960">
    <property type="entry name" value="GlcN6P_deaminase-like"/>
</dbReference>
<gene>
    <name evidence="3" type="ORF">UR08_10455</name>
</gene>
<dbReference type="PROSITE" id="PS01161">
    <property type="entry name" value="GLC_GALNAC_ISOMERASE"/>
    <property type="match status" value="1"/>
</dbReference>
<proteinExistence type="predicted"/>
<reference evidence="4" key="1">
    <citation type="submission" date="2015-04" db="EMBL/GenBank/DDBJ databases">
        <authorList>
            <person name="Schardt J."/>
            <person name="Mueller-Herbst S."/>
            <person name="Scherer S."/>
            <person name="Huptas C."/>
        </authorList>
    </citation>
    <scope>NUCLEOTIDE SEQUENCE [LARGE SCALE GENOMIC DNA]</scope>
    <source>
        <strain evidence="4">Kiel-L1</strain>
    </source>
</reference>
<dbReference type="AlphaFoldDB" id="A0A3D8TRA2"/>
<accession>A0A3D8TRA2</accession>
<dbReference type="InterPro" id="IPR037171">
    <property type="entry name" value="NagB/RpiA_transferase-like"/>
</dbReference>
<keyword evidence="1" id="KW-0119">Carbohydrate metabolism</keyword>